<keyword evidence="2" id="KW-1185">Reference proteome</keyword>
<comment type="caution">
    <text evidence="1">The sequence shown here is derived from an EMBL/GenBank/DDBJ whole genome shotgun (WGS) entry which is preliminary data.</text>
</comment>
<gene>
    <name evidence="1" type="ORF">NM688_g5776</name>
</gene>
<accession>A0ACC1SQD1</accession>
<proteinExistence type="predicted"/>
<reference evidence="1" key="1">
    <citation type="submission" date="2022-07" db="EMBL/GenBank/DDBJ databases">
        <title>Genome Sequence of Phlebia brevispora.</title>
        <authorList>
            <person name="Buettner E."/>
        </authorList>
    </citation>
    <scope>NUCLEOTIDE SEQUENCE</scope>
    <source>
        <strain evidence="1">MPL23</strain>
    </source>
</reference>
<protein>
    <submittedName>
        <fullName evidence="1">Uncharacterized protein</fullName>
    </submittedName>
</protein>
<organism evidence="1 2">
    <name type="scientific">Phlebia brevispora</name>
    <dbReference type="NCBI Taxonomy" id="194682"/>
    <lineage>
        <taxon>Eukaryota</taxon>
        <taxon>Fungi</taxon>
        <taxon>Dikarya</taxon>
        <taxon>Basidiomycota</taxon>
        <taxon>Agaricomycotina</taxon>
        <taxon>Agaricomycetes</taxon>
        <taxon>Polyporales</taxon>
        <taxon>Meruliaceae</taxon>
        <taxon>Phlebia</taxon>
    </lineage>
</organism>
<evidence type="ECO:0000313" key="2">
    <source>
        <dbReference type="Proteomes" id="UP001148662"/>
    </source>
</evidence>
<evidence type="ECO:0000313" key="1">
    <source>
        <dbReference type="EMBL" id="KAJ3544116.1"/>
    </source>
</evidence>
<sequence length="108" mass="11931">MLLSRIPANVARRIASIRAESTISSSSLPREFKVVLDNETLYVDEALAKALGWTPEKTNGVPLTLSGWAPHYFAIAPTGSDSDFLARATVESSRNPKVQQLLEYLKER</sequence>
<name>A0ACC1SQD1_9APHY</name>
<dbReference type="EMBL" id="JANHOG010001100">
    <property type="protein sequence ID" value="KAJ3544116.1"/>
    <property type="molecule type" value="Genomic_DNA"/>
</dbReference>
<dbReference type="Proteomes" id="UP001148662">
    <property type="component" value="Unassembled WGS sequence"/>
</dbReference>